<name>A0A8K1GS10_9PASS</name>
<keyword evidence="1" id="KW-0175">Coiled coil</keyword>
<dbReference type="EMBL" id="SWJQ01000067">
    <property type="protein sequence ID" value="TRZ23682.1"/>
    <property type="molecule type" value="Genomic_DNA"/>
</dbReference>
<keyword evidence="4" id="KW-1185">Reference proteome</keyword>
<evidence type="ECO:0000313" key="4">
    <source>
        <dbReference type="Proteomes" id="UP000796761"/>
    </source>
</evidence>
<evidence type="ECO:0000256" key="2">
    <source>
        <dbReference type="SAM" id="MobiDB-lite"/>
    </source>
</evidence>
<feature type="region of interest" description="Disordered" evidence="2">
    <location>
        <begin position="560"/>
        <end position="591"/>
    </location>
</feature>
<dbReference type="Pfam" id="PF15254">
    <property type="entry name" value="CCDC14"/>
    <property type="match status" value="1"/>
</dbReference>
<feature type="region of interest" description="Disordered" evidence="2">
    <location>
        <begin position="179"/>
        <end position="218"/>
    </location>
</feature>
<dbReference type="OrthoDB" id="10014807at2759"/>
<reference evidence="3" key="1">
    <citation type="submission" date="2019-04" db="EMBL/GenBank/DDBJ databases">
        <title>Genome assembly of Zosterops borbonicus 15179.</title>
        <authorList>
            <person name="Leroy T."/>
            <person name="Anselmetti Y."/>
            <person name="Tilak M.-K."/>
            <person name="Nabholz B."/>
        </authorList>
    </citation>
    <scope>NUCLEOTIDE SEQUENCE</scope>
    <source>
        <strain evidence="3">HGM_15179</strain>
        <tissue evidence="3">Muscle</tissue>
    </source>
</reference>
<organism evidence="3 4">
    <name type="scientific">Zosterops borbonicus</name>
    <dbReference type="NCBI Taxonomy" id="364589"/>
    <lineage>
        <taxon>Eukaryota</taxon>
        <taxon>Metazoa</taxon>
        <taxon>Chordata</taxon>
        <taxon>Craniata</taxon>
        <taxon>Vertebrata</taxon>
        <taxon>Euteleostomi</taxon>
        <taxon>Archelosauria</taxon>
        <taxon>Archosauria</taxon>
        <taxon>Dinosauria</taxon>
        <taxon>Saurischia</taxon>
        <taxon>Theropoda</taxon>
        <taxon>Coelurosauria</taxon>
        <taxon>Aves</taxon>
        <taxon>Neognathae</taxon>
        <taxon>Neoaves</taxon>
        <taxon>Telluraves</taxon>
        <taxon>Australaves</taxon>
        <taxon>Passeriformes</taxon>
        <taxon>Sylvioidea</taxon>
        <taxon>Zosteropidae</taxon>
        <taxon>Zosterops</taxon>
    </lineage>
</organism>
<comment type="caution">
    <text evidence="3">The sequence shown here is derived from an EMBL/GenBank/DDBJ whole genome shotgun (WGS) entry which is preliminary data.</text>
</comment>
<gene>
    <name evidence="3" type="ORF">HGM15179_003389</name>
</gene>
<feature type="region of interest" description="Disordered" evidence="2">
    <location>
        <begin position="693"/>
        <end position="730"/>
    </location>
</feature>
<feature type="coiled-coil region" evidence="1">
    <location>
        <begin position="759"/>
        <end position="786"/>
    </location>
</feature>
<dbReference type="Proteomes" id="UP000796761">
    <property type="component" value="Unassembled WGS sequence"/>
</dbReference>
<evidence type="ECO:0000256" key="1">
    <source>
        <dbReference type="SAM" id="Coils"/>
    </source>
</evidence>
<proteinExistence type="predicted"/>
<dbReference type="PANTHER" id="PTHR22367:SF2">
    <property type="entry name" value="COILED-COIL DOMAIN-CONTAINING PROTEIN 14"/>
    <property type="match status" value="1"/>
</dbReference>
<evidence type="ECO:0000313" key="3">
    <source>
        <dbReference type="EMBL" id="TRZ23682.1"/>
    </source>
</evidence>
<protein>
    <recommendedName>
        <fullName evidence="5">Coiled-coil domain containing 14</fullName>
    </recommendedName>
</protein>
<sequence length="787" mass="86218">MGQEKRGKETVHKQPGKTAAFKFASKPLLTKGNTSKKKGLKRIVSPAPVQKEIGCQNVAALNYQLPTSTSALSLQHSANPSSTHSGVPVDSANACVPEMGGPVVCPVVSAAAAQEQSGAALPGVIPHTAPGASTPSVPALIPTSPSREMAPGQEQQIKEADLMWCIQALLQSHEMLNGSRTEHRGHHQCPAKCDGSCDTEEDSPEEHSEDMSSEDDELNILDMSPVKDTSCKTSYVKKVLKYRKESPEETAQKVRAVKYLMGELRALVTDQGDSEMLRLMSEIEGSVSLLPAVVGSTNIQAEIALALQPLRSENAQLRRRLRILNQHLREQESNEKTSGQTCNYELVSLQSLNMMLQSQLKESQKGLDSLQAKNEELLKIIESQKEENKHLAKSIQDKEEELLENKQHYDIHSTKLKIEVEEALGTVKSLQFKLEASEKENKILGITLRQRDAEVKRLRELTRTLQGSMAKLLSDLTGDNVRPKPEKALSKSLLEDHEKQMQPELFPGSTSVMTYLKTLEMDHILVDTDLQFSNKIGDVEMQNLSYEKFAAEGSKINSTVTEERISAPRGPPAPLKQDGEAGSDSGTLLDGQSKLDETIYIPLTSSASKKQQPGSGRSGVLPQSRGACQRLHYHCELPSSVQQCGCEDPTLLDKLNAGYSVKKTVENTLEVTGDKAKPEGDKGQVRPRGIASGAAKDFMDQPDQPQPGPYPRASMPFPSGISQKTESKAPDFSCISLDDFSGRSDWSISSFSTFTSRDEEDFKNSLAALDANIARLQRTLQSNIRKQ</sequence>
<dbReference type="GO" id="GO:0034451">
    <property type="term" value="C:centriolar satellite"/>
    <property type="evidence" value="ECO:0007669"/>
    <property type="project" value="TreeGrafter"/>
</dbReference>
<dbReference type="PANTHER" id="PTHR22367">
    <property type="entry name" value="COILED-COIL DOMAIN-CONTAINING PROTEIN 14"/>
    <property type="match status" value="1"/>
</dbReference>
<evidence type="ECO:0008006" key="5">
    <source>
        <dbReference type="Google" id="ProtNLM"/>
    </source>
</evidence>
<dbReference type="AlphaFoldDB" id="A0A8K1GS10"/>
<dbReference type="InterPro" id="IPR029343">
    <property type="entry name" value="CCDC14"/>
</dbReference>
<dbReference type="GO" id="GO:0071539">
    <property type="term" value="P:protein localization to centrosome"/>
    <property type="evidence" value="ECO:0007669"/>
    <property type="project" value="TreeGrafter"/>
</dbReference>
<feature type="coiled-coil region" evidence="1">
    <location>
        <begin position="314"/>
        <end position="440"/>
    </location>
</feature>
<accession>A0A8K1GS10</accession>